<proteinExistence type="predicted"/>
<name>A0A8T0S405_PANVG</name>
<evidence type="ECO:0000256" key="1">
    <source>
        <dbReference type="SAM" id="MobiDB-lite"/>
    </source>
</evidence>
<keyword evidence="3" id="KW-1185">Reference proteome</keyword>
<evidence type="ECO:0000313" key="2">
    <source>
        <dbReference type="EMBL" id="KAG2591808.1"/>
    </source>
</evidence>
<feature type="region of interest" description="Disordered" evidence="1">
    <location>
        <begin position="1"/>
        <end position="24"/>
    </location>
</feature>
<dbReference type="Proteomes" id="UP000823388">
    <property type="component" value="Chromosome 5N"/>
</dbReference>
<comment type="caution">
    <text evidence="2">The sequence shown here is derived from an EMBL/GenBank/DDBJ whole genome shotgun (WGS) entry which is preliminary data.</text>
</comment>
<organism evidence="2 3">
    <name type="scientific">Panicum virgatum</name>
    <name type="common">Blackwell switchgrass</name>
    <dbReference type="NCBI Taxonomy" id="38727"/>
    <lineage>
        <taxon>Eukaryota</taxon>
        <taxon>Viridiplantae</taxon>
        <taxon>Streptophyta</taxon>
        <taxon>Embryophyta</taxon>
        <taxon>Tracheophyta</taxon>
        <taxon>Spermatophyta</taxon>
        <taxon>Magnoliopsida</taxon>
        <taxon>Liliopsida</taxon>
        <taxon>Poales</taxon>
        <taxon>Poaceae</taxon>
        <taxon>PACMAD clade</taxon>
        <taxon>Panicoideae</taxon>
        <taxon>Panicodae</taxon>
        <taxon>Paniceae</taxon>
        <taxon>Panicinae</taxon>
        <taxon>Panicum</taxon>
        <taxon>Panicum sect. Hiantes</taxon>
    </lineage>
</organism>
<dbReference type="EMBL" id="CM029046">
    <property type="protein sequence ID" value="KAG2591808.1"/>
    <property type="molecule type" value="Genomic_DNA"/>
</dbReference>
<dbReference type="AlphaFoldDB" id="A0A8T0S405"/>
<accession>A0A8T0S405</accession>
<sequence length="126" mass="14253">MPPPTRRSPSPHHSTRDRAPLRQLPMPQARQLCQMLTGEALTGTNCTCYDDCHLMLVLIHRPQSSLIVVPSRMVNIRCSMPQDGSPPPPPRKRRNKLELLLHGQIQDHALLRHIMILQGGEPSQYS</sequence>
<gene>
    <name evidence="2" type="ORF">PVAP13_5NG506386</name>
</gene>
<evidence type="ECO:0000313" key="3">
    <source>
        <dbReference type="Proteomes" id="UP000823388"/>
    </source>
</evidence>
<protein>
    <submittedName>
        <fullName evidence="2">Uncharacterized protein</fullName>
    </submittedName>
</protein>
<reference evidence="2" key="1">
    <citation type="submission" date="2020-05" db="EMBL/GenBank/DDBJ databases">
        <title>WGS assembly of Panicum virgatum.</title>
        <authorList>
            <person name="Lovell J.T."/>
            <person name="Jenkins J."/>
            <person name="Shu S."/>
            <person name="Juenger T.E."/>
            <person name="Schmutz J."/>
        </authorList>
    </citation>
    <scope>NUCLEOTIDE SEQUENCE</scope>
    <source>
        <strain evidence="2">AP13</strain>
    </source>
</reference>